<proteinExistence type="predicted"/>
<organism evidence="2 3">
    <name type="scientific">Lineolata rhizophorae</name>
    <dbReference type="NCBI Taxonomy" id="578093"/>
    <lineage>
        <taxon>Eukaryota</taxon>
        <taxon>Fungi</taxon>
        <taxon>Dikarya</taxon>
        <taxon>Ascomycota</taxon>
        <taxon>Pezizomycotina</taxon>
        <taxon>Dothideomycetes</taxon>
        <taxon>Dothideomycetes incertae sedis</taxon>
        <taxon>Lineolatales</taxon>
        <taxon>Lineolataceae</taxon>
        <taxon>Lineolata</taxon>
    </lineage>
</organism>
<feature type="compositionally biased region" description="Basic and acidic residues" evidence="1">
    <location>
        <begin position="182"/>
        <end position="207"/>
    </location>
</feature>
<dbReference type="AlphaFoldDB" id="A0A6A6PC50"/>
<keyword evidence="3" id="KW-1185">Reference proteome</keyword>
<feature type="compositionally biased region" description="Polar residues" evidence="1">
    <location>
        <begin position="160"/>
        <end position="180"/>
    </location>
</feature>
<evidence type="ECO:0000256" key="1">
    <source>
        <dbReference type="SAM" id="MobiDB-lite"/>
    </source>
</evidence>
<reference evidence="2" key="1">
    <citation type="journal article" date="2020" name="Stud. Mycol.">
        <title>101 Dothideomycetes genomes: a test case for predicting lifestyles and emergence of pathogens.</title>
        <authorList>
            <person name="Haridas S."/>
            <person name="Albert R."/>
            <person name="Binder M."/>
            <person name="Bloem J."/>
            <person name="Labutti K."/>
            <person name="Salamov A."/>
            <person name="Andreopoulos B."/>
            <person name="Baker S."/>
            <person name="Barry K."/>
            <person name="Bills G."/>
            <person name="Bluhm B."/>
            <person name="Cannon C."/>
            <person name="Castanera R."/>
            <person name="Culley D."/>
            <person name="Daum C."/>
            <person name="Ezra D."/>
            <person name="Gonzalez J."/>
            <person name="Henrissat B."/>
            <person name="Kuo A."/>
            <person name="Liang C."/>
            <person name="Lipzen A."/>
            <person name="Lutzoni F."/>
            <person name="Magnuson J."/>
            <person name="Mondo S."/>
            <person name="Nolan M."/>
            <person name="Ohm R."/>
            <person name="Pangilinan J."/>
            <person name="Park H.-J."/>
            <person name="Ramirez L."/>
            <person name="Alfaro M."/>
            <person name="Sun H."/>
            <person name="Tritt A."/>
            <person name="Yoshinaga Y."/>
            <person name="Zwiers L.-H."/>
            <person name="Turgeon B."/>
            <person name="Goodwin S."/>
            <person name="Spatafora J."/>
            <person name="Crous P."/>
            <person name="Grigoriev I."/>
        </authorList>
    </citation>
    <scope>NUCLEOTIDE SEQUENCE</scope>
    <source>
        <strain evidence="2">ATCC 16933</strain>
    </source>
</reference>
<dbReference type="EMBL" id="MU001671">
    <property type="protein sequence ID" value="KAF2461561.1"/>
    <property type="molecule type" value="Genomic_DNA"/>
</dbReference>
<accession>A0A6A6PC50</accession>
<feature type="region of interest" description="Disordered" evidence="1">
    <location>
        <begin position="117"/>
        <end position="215"/>
    </location>
</feature>
<evidence type="ECO:0000313" key="2">
    <source>
        <dbReference type="EMBL" id="KAF2461561.1"/>
    </source>
</evidence>
<dbReference type="Proteomes" id="UP000799766">
    <property type="component" value="Unassembled WGS sequence"/>
</dbReference>
<protein>
    <submittedName>
        <fullName evidence="2">Uncharacterized protein</fullName>
    </submittedName>
</protein>
<sequence length="224" mass="23692">MASEKPARRPASVNLSLLVCPRLPLRSLQPTETPGALSLSRSRSRARLSSPAIPIQARDCCSWSGSGALSEALQFGVDEIRSGREPVGARFRCWLRLPGAGVVVTGKERRLGTRVIRTAGRGRGGTEGESARGQTRGLTTATAPGASPAKQPRTELTARVKQTTPRAPATDTGSSHQASKQAKRDGAEVNEERKPSEAGAKDAEERAAAFVDARSGIRNGLTLF</sequence>
<name>A0A6A6PC50_9PEZI</name>
<gene>
    <name evidence="2" type="ORF">BDY21DRAFT_332534</name>
</gene>
<evidence type="ECO:0000313" key="3">
    <source>
        <dbReference type="Proteomes" id="UP000799766"/>
    </source>
</evidence>